<evidence type="ECO:0000256" key="1">
    <source>
        <dbReference type="ARBA" id="ARBA00023239"/>
    </source>
</evidence>
<keyword evidence="1" id="KW-0456">Lyase</keyword>
<dbReference type="InterPro" id="IPR044144">
    <property type="entry name" value="SAF_UxaA/GarD"/>
</dbReference>
<dbReference type="Gene3D" id="2.30.130.110">
    <property type="match status" value="1"/>
</dbReference>
<dbReference type="GO" id="GO:0016787">
    <property type="term" value="F:hydrolase activity"/>
    <property type="evidence" value="ECO:0007669"/>
    <property type="project" value="UniProtKB-KW"/>
</dbReference>
<dbReference type="CDD" id="cd11613">
    <property type="entry name" value="SAF_AH_GD"/>
    <property type="match status" value="1"/>
</dbReference>
<dbReference type="RefSeq" id="WP_258217176.1">
    <property type="nucleotide sequence ID" value="NZ_JANQBD010000030.1"/>
</dbReference>
<dbReference type="Pfam" id="PF08666">
    <property type="entry name" value="SAF"/>
    <property type="match status" value="1"/>
</dbReference>
<keyword evidence="4" id="KW-1185">Reference proteome</keyword>
<dbReference type="InterPro" id="IPR013974">
    <property type="entry name" value="SAF"/>
</dbReference>
<evidence type="ECO:0000313" key="3">
    <source>
        <dbReference type="EMBL" id="MCR8635630.1"/>
    </source>
</evidence>
<gene>
    <name evidence="3" type="ORF">NV381_30935</name>
</gene>
<comment type="caution">
    <text evidence="3">The sequence shown here is derived from an EMBL/GenBank/DDBJ whole genome shotgun (WGS) entry which is preliminary data.</text>
</comment>
<dbReference type="InterPro" id="IPR052172">
    <property type="entry name" value="UxaA_altronate/galactarate_dh"/>
</dbReference>
<dbReference type="PANTHER" id="PTHR30536">
    <property type="entry name" value="ALTRONATE/GALACTARATE DEHYDRATASE"/>
    <property type="match status" value="1"/>
</dbReference>
<dbReference type="SMART" id="SM00858">
    <property type="entry name" value="SAF"/>
    <property type="match status" value="1"/>
</dbReference>
<proteinExistence type="predicted"/>
<organism evidence="3 4">
    <name type="scientific">Paenibacillus radicis</name>
    <name type="common">ex Xue et al. 2023</name>
    <dbReference type="NCBI Taxonomy" id="2972489"/>
    <lineage>
        <taxon>Bacteria</taxon>
        <taxon>Bacillati</taxon>
        <taxon>Bacillota</taxon>
        <taxon>Bacilli</taxon>
        <taxon>Bacillales</taxon>
        <taxon>Paenibacillaceae</taxon>
        <taxon>Paenibacillus</taxon>
    </lineage>
</organism>
<keyword evidence="3" id="KW-0378">Hydrolase</keyword>
<dbReference type="EMBL" id="JANQBD010000030">
    <property type="protein sequence ID" value="MCR8635630.1"/>
    <property type="molecule type" value="Genomic_DNA"/>
</dbReference>
<reference evidence="3 4" key="1">
    <citation type="submission" date="2022-08" db="EMBL/GenBank/DDBJ databases">
        <title>Paenibacillus endoradicis sp. nov., Paenibacillus radicibacter sp. nov and Paenibacillus pararadicis sp. nov., three cold-adapted plant growth-promoting bacteria isolated from root of Larix gmelinii in Great Khingan.</title>
        <authorList>
            <person name="Xue H."/>
        </authorList>
    </citation>
    <scope>NUCLEOTIDE SEQUENCE [LARGE SCALE GENOMIC DNA]</scope>
    <source>
        <strain evidence="3 4">N5-1-1-5</strain>
    </source>
</reference>
<name>A0ABT1YSC3_9BACL</name>
<evidence type="ECO:0000313" key="4">
    <source>
        <dbReference type="Proteomes" id="UP001300012"/>
    </source>
</evidence>
<accession>A0ABT1YSC3</accession>
<dbReference type="PANTHER" id="PTHR30536:SF5">
    <property type="entry name" value="ALTRONATE DEHYDRATASE"/>
    <property type="match status" value="1"/>
</dbReference>
<dbReference type="Proteomes" id="UP001300012">
    <property type="component" value="Unassembled WGS sequence"/>
</dbReference>
<sequence>MTDCQIPVKAIVLDGRDNVATALLDMSKETVVSFTEQGQSEVTLLDDIPFGHKFALIDLQEGEKIFKYGVPIGKVIHSVKTGEHVHLHNLVTLQRKEEVR</sequence>
<evidence type="ECO:0000259" key="2">
    <source>
        <dbReference type="SMART" id="SM00858"/>
    </source>
</evidence>
<protein>
    <submittedName>
        <fullName evidence="3">UxaA family hydrolase</fullName>
    </submittedName>
</protein>
<feature type="domain" description="SAF" evidence="2">
    <location>
        <begin position="17"/>
        <end position="91"/>
    </location>
</feature>